<comment type="caution">
    <text evidence="3">The sequence shown here is derived from an EMBL/GenBank/DDBJ whole genome shotgun (WGS) entry which is preliminary data.</text>
</comment>
<accession>A0ABR2GY47</accession>
<dbReference type="Proteomes" id="UP001470230">
    <property type="component" value="Unassembled WGS sequence"/>
</dbReference>
<dbReference type="EMBL" id="JAPFFF010000054">
    <property type="protein sequence ID" value="KAK8838883.1"/>
    <property type="molecule type" value="Genomic_DNA"/>
</dbReference>
<organism evidence="3 4">
    <name type="scientific">Tritrichomonas musculus</name>
    <dbReference type="NCBI Taxonomy" id="1915356"/>
    <lineage>
        <taxon>Eukaryota</taxon>
        <taxon>Metamonada</taxon>
        <taxon>Parabasalia</taxon>
        <taxon>Tritrichomonadida</taxon>
        <taxon>Tritrichomonadidae</taxon>
        <taxon>Tritrichomonas</taxon>
    </lineage>
</organism>
<feature type="compositionally biased region" description="Acidic residues" evidence="1">
    <location>
        <begin position="327"/>
        <end position="350"/>
    </location>
</feature>
<dbReference type="InterPro" id="IPR008979">
    <property type="entry name" value="Galactose-bd-like_sf"/>
</dbReference>
<evidence type="ECO:0000256" key="1">
    <source>
        <dbReference type="SAM" id="MobiDB-lite"/>
    </source>
</evidence>
<proteinExistence type="predicted"/>
<evidence type="ECO:0000313" key="4">
    <source>
        <dbReference type="Proteomes" id="UP001470230"/>
    </source>
</evidence>
<feature type="region of interest" description="Disordered" evidence="1">
    <location>
        <begin position="324"/>
        <end position="350"/>
    </location>
</feature>
<dbReference type="InterPro" id="IPR000421">
    <property type="entry name" value="FA58C"/>
</dbReference>
<dbReference type="SUPFAM" id="SSF49785">
    <property type="entry name" value="Galactose-binding domain-like"/>
    <property type="match status" value="1"/>
</dbReference>
<protein>
    <recommendedName>
        <fullName evidence="2">F5/8 type C domain-containing protein</fullName>
    </recommendedName>
</protein>
<evidence type="ECO:0000313" key="3">
    <source>
        <dbReference type="EMBL" id="KAK8838883.1"/>
    </source>
</evidence>
<feature type="domain" description="F5/8 type C" evidence="2">
    <location>
        <begin position="391"/>
        <end position="502"/>
    </location>
</feature>
<feature type="region of interest" description="Disordered" evidence="1">
    <location>
        <begin position="263"/>
        <end position="305"/>
    </location>
</feature>
<dbReference type="Gene3D" id="3.30.710.10">
    <property type="entry name" value="Potassium Channel Kv1.1, Chain A"/>
    <property type="match status" value="1"/>
</dbReference>
<gene>
    <name evidence="3" type="ORF">M9Y10_032925</name>
</gene>
<reference evidence="3 4" key="1">
    <citation type="submission" date="2024-04" db="EMBL/GenBank/DDBJ databases">
        <title>Tritrichomonas musculus Genome.</title>
        <authorList>
            <person name="Alves-Ferreira E."/>
            <person name="Grigg M."/>
            <person name="Lorenzi H."/>
            <person name="Galac M."/>
        </authorList>
    </citation>
    <scope>NUCLEOTIDE SEQUENCE [LARGE SCALE GENOMIC DNA]</scope>
    <source>
        <strain evidence="3 4">EAF2021</strain>
    </source>
</reference>
<evidence type="ECO:0000259" key="2">
    <source>
        <dbReference type="Pfam" id="PF00754"/>
    </source>
</evidence>
<dbReference type="InterPro" id="IPR011333">
    <property type="entry name" value="SKP1/BTB/POZ_sf"/>
</dbReference>
<keyword evidence="4" id="KW-1185">Reference proteome</keyword>
<dbReference type="Pfam" id="PF00754">
    <property type="entry name" value="F5_F8_type_C"/>
    <property type="match status" value="1"/>
</dbReference>
<feature type="compositionally biased region" description="Acidic residues" evidence="1">
    <location>
        <begin position="291"/>
        <end position="305"/>
    </location>
</feature>
<name>A0ABR2GY47_9EUKA</name>
<sequence>MAQYVIQNQIEFPETHFLLYKEVRYPIKFVLFQYSSNYFSQNKKELKKKETIEISSTENIELTPEIIKSFIDFVELKPISLTNENIIPLHYLSNKYEVPSLKEYTSNYISDHQYEIAIELISVYEKEQTIDTSKYEDFVLSQFANYIQDENFLNLQFSVIYRLLEKYVKKFIEQEKKSPNKDKRKRTKIRKNIFDFFFKCLDKFGREATVLIEIIDQLRLDEEFFERLIQEYSEVVDFKYILTNIYHKYYSLLDGNKRKTKKGRKKQSKIEEQEVQEEEENMERCEKESLEGVEEEREEFESQEEEEIFGNFEEEMLENQEGCERESLEEDVSEDAFEKEEEEGEWEDVEGEGNIKEFPYEEGKEFKGIIDYLTKKTGGNIHDNKTIEITSNSISNHPKYLLDFNKNSFYMTQTSIKNAWICFDFKRRKVEISNYSIKSHSFDINSTHIKNWVIEISDDKKNWTKIDEHSNYDGLNGHYITKTFSVEPNQFSRYCRFYHTGEYYGYPNLCLAFNSIEFYGRLKEP</sequence>
<dbReference type="Gene3D" id="2.60.120.260">
    <property type="entry name" value="Galactose-binding domain-like"/>
    <property type="match status" value="1"/>
</dbReference>